<accession>A0A846WVY2</accession>
<dbReference type="GO" id="GO:0005576">
    <property type="term" value="C:extracellular region"/>
    <property type="evidence" value="ECO:0007669"/>
    <property type="project" value="TreeGrafter"/>
</dbReference>
<dbReference type="InterPro" id="IPR003399">
    <property type="entry name" value="Mce/MlaD"/>
</dbReference>
<organism evidence="3 4">
    <name type="scientific">Gordonia polyisoprenivorans</name>
    <dbReference type="NCBI Taxonomy" id="84595"/>
    <lineage>
        <taxon>Bacteria</taxon>
        <taxon>Bacillati</taxon>
        <taxon>Actinomycetota</taxon>
        <taxon>Actinomycetes</taxon>
        <taxon>Mycobacteriales</taxon>
        <taxon>Gordoniaceae</taxon>
        <taxon>Gordonia</taxon>
    </lineage>
</organism>
<feature type="domain" description="Mammalian cell entry C-terminal" evidence="2">
    <location>
        <begin position="128"/>
        <end position="227"/>
    </location>
</feature>
<dbReference type="Pfam" id="PF11887">
    <property type="entry name" value="Mce4_CUP1"/>
    <property type="match status" value="1"/>
</dbReference>
<gene>
    <name evidence="3" type="ORF">HGA05_26990</name>
</gene>
<evidence type="ECO:0000259" key="2">
    <source>
        <dbReference type="Pfam" id="PF11887"/>
    </source>
</evidence>
<dbReference type="PANTHER" id="PTHR33371:SF17">
    <property type="entry name" value="MCE-FAMILY PROTEIN MCE1B"/>
    <property type="match status" value="1"/>
</dbReference>
<evidence type="ECO:0000313" key="4">
    <source>
        <dbReference type="Proteomes" id="UP000563898"/>
    </source>
</evidence>
<dbReference type="RefSeq" id="WP_006370719.1">
    <property type="nucleotide sequence ID" value="NZ_JAAXPC010000030.1"/>
</dbReference>
<dbReference type="PANTHER" id="PTHR33371">
    <property type="entry name" value="INTERMEMBRANE PHOSPHOLIPID TRANSPORT SYSTEM BINDING PROTEIN MLAD-RELATED"/>
    <property type="match status" value="1"/>
</dbReference>
<dbReference type="Proteomes" id="UP000563898">
    <property type="component" value="Unassembled WGS sequence"/>
</dbReference>
<evidence type="ECO:0000313" key="3">
    <source>
        <dbReference type="EMBL" id="NKY05207.1"/>
    </source>
</evidence>
<proteinExistence type="predicted"/>
<reference evidence="3 4" key="1">
    <citation type="submission" date="2020-04" db="EMBL/GenBank/DDBJ databases">
        <title>MicrobeNet Type strains.</title>
        <authorList>
            <person name="Nicholson A.C."/>
        </authorList>
    </citation>
    <scope>NUCLEOTIDE SEQUENCE [LARGE SCALE GENOMIC DNA]</scope>
    <source>
        <strain evidence="3 4">ATCC BAA-14</strain>
    </source>
</reference>
<name>A0A846WVY2_9ACTN</name>
<dbReference type="AlphaFoldDB" id="A0A846WVY2"/>
<sequence length="336" mass="35696">MNKSRSHLWGLALKLGALLAVTIAFFVLVVNAMRNPVDGAADTYTAEFTDVSGLHVNGDVRNLGMRIGKVQSIELHTGPSGATAEVGFTMDKNVPLTSTTQLAIKYESLTGIRYLDVQEGARGGDPATSVPLSRTKPSFDITVLFNGLEPVLSTMRTTDVNAFTANAIALIQGDGSGLGPMLESTQKLMDYAKDRQQVISDLVANMSRISDTMGGRSGYVVDFLHAIEMPIDNAMAVLDKFQTTAVTGPALMGPIDRVVTDLGFSADQDWDQLIGKYFHSVSDALKTLEVLPGAVSGIESSRTSPGTSKNCSRGRAQLPAAVQVLLNGSEVVLCAQ</sequence>
<dbReference type="InterPro" id="IPR024516">
    <property type="entry name" value="Mce_C"/>
</dbReference>
<protein>
    <submittedName>
        <fullName evidence="3">MCE family protein</fullName>
    </submittedName>
</protein>
<evidence type="ECO:0000259" key="1">
    <source>
        <dbReference type="Pfam" id="PF02470"/>
    </source>
</evidence>
<comment type="caution">
    <text evidence="3">The sequence shown here is derived from an EMBL/GenBank/DDBJ whole genome shotgun (WGS) entry which is preliminary data.</text>
</comment>
<dbReference type="InterPro" id="IPR052336">
    <property type="entry name" value="MlaD_Phospholipid_Transporter"/>
</dbReference>
<feature type="domain" description="Mce/MlaD" evidence="1">
    <location>
        <begin position="42"/>
        <end position="120"/>
    </location>
</feature>
<dbReference type="GO" id="GO:0051701">
    <property type="term" value="P:biological process involved in interaction with host"/>
    <property type="evidence" value="ECO:0007669"/>
    <property type="project" value="TreeGrafter"/>
</dbReference>
<dbReference type="EMBL" id="JAAXPC010000030">
    <property type="protein sequence ID" value="NKY05207.1"/>
    <property type="molecule type" value="Genomic_DNA"/>
</dbReference>
<dbReference type="Pfam" id="PF02470">
    <property type="entry name" value="MlaD"/>
    <property type="match status" value="1"/>
</dbReference>